<keyword evidence="3" id="KW-1185">Reference proteome</keyword>
<gene>
    <name evidence="2" type="ORF">DPM19_16975</name>
</gene>
<reference evidence="2 3" key="1">
    <citation type="submission" date="2018-06" db="EMBL/GenBank/DDBJ databases">
        <title>Actinomadura craniellae sp. nov. isolated from marine sponge Craniella sp.</title>
        <authorList>
            <person name="Li L."/>
            <person name="Xu Q.H."/>
            <person name="Lin H.W."/>
            <person name="Lu Y.H."/>
        </authorList>
    </citation>
    <scope>NUCLEOTIDE SEQUENCE [LARGE SCALE GENOMIC DNA]</scope>
    <source>
        <strain evidence="2 3">LHW63021</strain>
    </source>
</reference>
<feature type="region of interest" description="Disordered" evidence="1">
    <location>
        <begin position="1"/>
        <end position="30"/>
    </location>
</feature>
<proteinExistence type="predicted"/>
<comment type="caution">
    <text evidence="2">The sequence shown here is derived from an EMBL/GenBank/DDBJ whole genome shotgun (WGS) entry which is preliminary data.</text>
</comment>
<feature type="region of interest" description="Disordered" evidence="1">
    <location>
        <begin position="463"/>
        <end position="495"/>
    </location>
</feature>
<protein>
    <submittedName>
        <fullName evidence="2">Uncharacterized protein</fullName>
    </submittedName>
</protein>
<accession>A0A365H4R0</accession>
<organism evidence="2 3">
    <name type="scientific">Actinomadura craniellae</name>
    <dbReference type="NCBI Taxonomy" id="2231787"/>
    <lineage>
        <taxon>Bacteria</taxon>
        <taxon>Bacillati</taxon>
        <taxon>Actinomycetota</taxon>
        <taxon>Actinomycetes</taxon>
        <taxon>Streptosporangiales</taxon>
        <taxon>Thermomonosporaceae</taxon>
        <taxon>Actinomadura</taxon>
    </lineage>
</organism>
<dbReference type="Proteomes" id="UP000251891">
    <property type="component" value="Unassembled WGS sequence"/>
</dbReference>
<evidence type="ECO:0000313" key="3">
    <source>
        <dbReference type="Proteomes" id="UP000251891"/>
    </source>
</evidence>
<name>A0A365H4R0_9ACTN</name>
<dbReference type="AlphaFoldDB" id="A0A365H4R0"/>
<evidence type="ECO:0000256" key="1">
    <source>
        <dbReference type="SAM" id="MobiDB-lite"/>
    </source>
</evidence>
<dbReference type="OrthoDB" id="3497177at2"/>
<dbReference type="RefSeq" id="WP_111868799.1">
    <property type="nucleotide sequence ID" value="NZ_QLYX01000007.1"/>
</dbReference>
<dbReference type="EMBL" id="QLYX01000007">
    <property type="protein sequence ID" value="RAY13982.1"/>
    <property type="molecule type" value="Genomic_DNA"/>
</dbReference>
<evidence type="ECO:0000313" key="2">
    <source>
        <dbReference type="EMBL" id="RAY13982.1"/>
    </source>
</evidence>
<feature type="compositionally biased region" description="Pro residues" evidence="1">
    <location>
        <begin position="1"/>
        <end position="21"/>
    </location>
</feature>
<sequence>MVWEPPGPSGPQNPPPWPGAPTPDGDPFTRAEHDTRAAIADPWWTTAPPAHRAQALQPRLLALPDHSWWMYGAWARWYRLHPADTRWFPCPPPHPTTTRHAALPPGPGLPPPPVPPHLLPTGPDFAIDYGPPLAVAGKAVSGALAYRLRSVLTQAALAPPADYPLGWNHFLHGTPSTIAATWNTMLWCAAVPAFDPTLATTLLELWTPHLARPPADQGRLRWLPPPPLRTLIGLYTERLRAGRDDAAGQIIRCMVMTAQALRDDPRFRVRAAALLSIIEPIQTGPALDHHALGYGDQAVEREWTSRCPPTLGAALFPDTAPGERLQLACYDLATALTPLCGQPEDDDATEPRHAAIALLAADLAGYRPDLAPPIGDWLDPELRTLLGEITTDTAHPLRALWPAHGRPAEHLTPGTPQTALEILSAAAAADFAWARLGDGVPVPDDGFPVPDAYAHALDELQATTRPLTTETPALPAADPGPDTPHPEALSSTPGA</sequence>